<dbReference type="Gene3D" id="3.40.190.10">
    <property type="entry name" value="Periplasmic binding protein-like II"/>
    <property type="match status" value="2"/>
</dbReference>
<feature type="chain" id="PRO_5011775955" evidence="4">
    <location>
        <begin position="29"/>
        <end position="328"/>
    </location>
</feature>
<dbReference type="PANTHER" id="PTHR30024">
    <property type="entry name" value="ALIPHATIC SULFONATES-BINDING PROTEIN-RELATED"/>
    <property type="match status" value="1"/>
</dbReference>
<dbReference type="EMBL" id="FNFV01000003">
    <property type="protein sequence ID" value="SDK58962.1"/>
    <property type="molecule type" value="Genomic_DNA"/>
</dbReference>
<organism evidence="6 7">
    <name type="scientific">Meinhardsimonia xiamenensis</name>
    <dbReference type="NCBI Taxonomy" id="990712"/>
    <lineage>
        <taxon>Bacteria</taxon>
        <taxon>Pseudomonadati</taxon>
        <taxon>Pseudomonadota</taxon>
        <taxon>Alphaproteobacteria</taxon>
        <taxon>Rhodobacterales</taxon>
        <taxon>Paracoccaceae</taxon>
        <taxon>Meinhardsimonia</taxon>
    </lineage>
</organism>
<dbReference type="Pfam" id="PF09084">
    <property type="entry name" value="NMT1"/>
    <property type="match status" value="1"/>
</dbReference>
<comment type="similarity">
    <text evidence="2">Belongs to the bacterial solute-binding protein SsuA/TauA family.</text>
</comment>
<comment type="subcellular location">
    <subcellularLocation>
        <location evidence="1">Periplasm</location>
    </subcellularLocation>
</comment>
<evidence type="ECO:0000256" key="1">
    <source>
        <dbReference type="ARBA" id="ARBA00004418"/>
    </source>
</evidence>
<dbReference type="GO" id="GO:0042597">
    <property type="term" value="C:periplasmic space"/>
    <property type="evidence" value="ECO:0007669"/>
    <property type="project" value="UniProtKB-SubCell"/>
</dbReference>
<keyword evidence="3 4" id="KW-0732">Signal</keyword>
<dbReference type="AlphaFoldDB" id="A0A1G9D4W0"/>
<evidence type="ECO:0000256" key="2">
    <source>
        <dbReference type="ARBA" id="ARBA00010742"/>
    </source>
</evidence>
<evidence type="ECO:0000256" key="3">
    <source>
        <dbReference type="ARBA" id="ARBA00022729"/>
    </source>
</evidence>
<sequence length="328" mass="36176">MFSIVKTTTRLLAAAIVAGGAMLGAAHAEKVRIALAETPSDELAAFFVALDRARKMGLDYEWTAFSDEELAIQAVLSGQMDIGFGTPYAVMQRSKAPIRIIFQISKLKFFPVTTKKYSRLEDLDGVPILLHSRGGGTDSIANVIEERVGIKFGKRSYVPGSANRVVALVAGQAEATIIDLANKNKLMREHGDKFNVLPMFDVEASDEALFANLNWIRENEEAVNILVEALLSVWRDMNEDPTIISRETDPNGPIGQLPKEILDNLDNFYREAVEGGLYDRDGGGRKAAMADMEWYSKAGQLEGDPATLDINDFWYFAPLDRAIEKLGK</sequence>
<reference evidence="7" key="1">
    <citation type="submission" date="2016-10" db="EMBL/GenBank/DDBJ databases">
        <authorList>
            <person name="Varghese N."/>
            <person name="Submissions S."/>
        </authorList>
    </citation>
    <scope>NUCLEOTIDE SEQUENCE [LARGE SCALE GENOMIC DNA]</scope>
    <source>
        <strain evidence="7">CGMCC 1.10789</strain>
    </source>
</reference>
<protein>
    <submittedName>
        <fullName evidence="6">NitT/TauT family transport system substrate-binding protein</fullName>
    </submittedName>
</protein>
<keyword evidence="7" id="KW-1185">Reference proteome</keyword>
<evidence type="ECO:0000259" key="5">
    <source>
        <dbReference type="Pfam" id="PF09084"/>
    </source>
</evidence>
<dbReference type="SUPFAM" id="SSF53850">
    <property type="entry name" value="Periplasmic binding protein-like II"/>
    <property type="match status" value="1"/>
</dbReference>
<dbReference type="Proteomes" id="UP000199328">
    <property type="component" value="Unassembled WGS sequence"/>
</dbReference>
<name>A0A1G9D4W0_9RHOB</name>
<feature type="signal peptide" evidence="4">
    <location>
        <begin position="1"/>
        <end position="28"/>
    </location>
</feature>
<dbReference type="STRING" id="990712.SAMN05216257_103350"/>
<feature type="domain" description="SsuA/THI5-like" evidence="5">
    <location>
        <begin position="54"/>
        <end position="241"/>
    </location>
</feature>
<evidence type="ECO:0000256" key="4">
    <source>
        <dbReference type="SAM" id="SignalP"/>
    </source>
</evidence>
<dbReference type="OrthoDB" id="7331522at2"/>
<accession>A0A1G9D4W0</accession>
<evidence type="ECO:0000313" key="6">
    <source>
        <dbReference type="EMBL" id="SDK58962.1"/>
    </source>
</evidence>
<proteinExistence type="inferred from homology"/>
<gene>
    <name evidence="6" type="ORF">SAMN05216257_103350</name>
</gene>
<dbReference type="RefSeq" id="WP_092500110.1">
    <property type="nucleotide sequence ID" value="NZ_FNFV01000003.1"/>
</dbReference>
<evidence type="ECO:0000313" key="7">
    <source>
        <dbReference type="Proteomes" id="UP000199328"/>
    </source>
</evidence>
<dbReference type="InterPro" id="IPR015168">
    <property type="entry name" value="SsuA/THI5"/>
</dbReference>
<dbReference type="PANTHER" id="PTHR30024:SF47">
    <property type="entry name" value="TAURINE-BINDING PERIPLASMIC PROTEIN"/>
    <property type="match status" value="1"/>
</dbReference>